<dbReference type="InterPro" id="IPR036953">
    <property type="entry name" value="GreA/GreB_C_sf"/>
</dbReference>
<dbReference type="EMBL" id="JBHTIK010000001">
    <property type="protein sequence ID" value="MFD0847109.1"/>
    <property type="molecule type" value="Genomic_DNA"/>
</dbReference>
<dbReference type="InterPro" id="IPR023459">
    <property type="entry name" value="Tscrpt_elong_fac_GreA/B_fam"/>
</dbReference>
<feature type="domain" description="Transcription elongation factor GreA/GreB C-terminal" evidence="2">
    <location>
        <begin position="82"/>
        <end position="149"/>
    </location>
</feature>
<protein>
    <submittedName>
        <fullName evidence="3">GreA/GreB family elongation factor</fullName>
    </submittedName>
</protein>
<evidence type="ECO:0000256" key="1">
    <source>
        <dbReference type="SAM" id="MobiDB-lite"/>
    </source>
</evidence>
<feature type="region of interest" description="Disordered" evidence="1">
    <location>
        <begin position="1"/>
        <end position="27"/>
    </location>
</feature>
<keyword evidence="3" id="KW-0251">Elongation factor</keyword>
<organism evidence="3 4">
    <name type="scientific">Sphingosinicella xenopeptidilytica</name>
    <dbReference type="NCBI Taxonomy" id="364098"/>
    <lineage>
        <taxon>Bacteria</taxon>
        <taxon>Pseudomonadati</taxon>
        <taxon>Pseudomonadota</taxon>
        <taxon>Alphaproteobacteria</taxon>
        <taxon>Sphingomonadales</taxon>
        <taxon>Sphingosinicellaceae</taxon>
        <taxon>Sphingosinicella</taxon>
    </lineage>
</organism>
<proteinExistence type="predicted"/>
<accession>A0ABW3BYG5</accession>
<gene>
    <name evidence="3" type="ORF">ACFQ00_02110</name>
</gene>
<dbReference type="PANTHER" id="PTHR30437:SF4">
    <property type="entry name" value="TRANSCRIPTION ELONGATION FACTOR GREA"/>
    <property type="match status" value="1"/>
</dbReference>
<evidence type="ECO:0000313" key="4">
    <source>
        <dbReference type="Proteomes" id="UP001597124"/>
    </source>
</evidence>
<evidence type="ECO:0000259" key="2">
    <source>
        <dbReference type="Pfam" id="PF01272"/>
    </source>
</evidence>
<keyword evidence="3" id="KW-0648">Protein biosynthesis</keyword>
<feature type="compositionally biased region" description="Basic and acidic residues" evidence="1">
    <location>
        <begin position="1"/>
        <end position="18"/>
    </location>
</feature>
<dbReference type="GO" id="GO:0003746">
    <property type="term" value="F:translation elongation factor activity"/>
    <property type="evidence" value="ECO:0007669"/>
    <property type="project" value="UniProtKB-KW"/>
</dbReference>
<dbReference type="Gene3D" id="3.10.50.30">
    <property type="entry name" value="Transcription elongation factor, GreA/GreB, C-terminal domain"/>
    <property type="match status" value="1"/>
</dbReference>
<dbReference type="Proteomes" id="UP001597124">
    <property type="component" value="Unassembled WGS sequence"/>
</dbReference>
<reference evidence="4" key="1">
    <citation type="journal article" date="2019" name="Int. J. Syst. Evol. Microbiol.">
        <title>The Global Catalogue of Microorganisms (GCM) 10K type strain sequencing project: providing services to taxonomists for standard genome sequencing and annotation.</title>
        <authorList>
            <consortium name="The Broad Institute Genomics Platform"/>
            <consortium name="The Broad Institute Genome Sequencing Center for Infectious Disease"/>
            <person name="Wu L."/>
            <person name="Ma J."/>
        </authorList>
    </citation>
    <scope>NUCLEOTIDE SEQUENCE [LARGE SCALE GENOMIC DNA]</scope>
    <source>
        <strain evidence="4">CCUG 52537</strain>
    </source>
</reference>
<dbReference type="InterPro" id="IPR001437">
    <property type="entry name" value="Tscrpt_elong_fac_GreA/B_C"/>
</dbReference>
<dbReference type="PANTHER" id="PTHR30437">
    <property type="entry name" value="TRANSCRIPTION ELONGATION FACTOR GREA"/>
    <property type="match status" value="1"/>
</dbReference>
<evidence type="ECO:0000313" key="3">
    <source>
        <dbReference type="EMBL" id="MFD0847109.1"/>
    </source>
</evidence>
<comment type="caution">
    <text evidence="3">The sequence shown here is derived from an EMBL/GenBank/DDBJ whole genome shotgun (WGS) entry which is preliminary data.</text>
</comment>
<dbReference type="Pfam" id="PF01272">
    <property type="entry name" value="GreA_GreB"/>
    <property type="match status" value="1"/>
</dbReference>
<name>A0ABW3BYG5_SPHXN</name>
<dbReference type="RefSeq" id="WP_381485479.1">
    <property type="nucleotide sequence ID" value="NZ_JBHTIK010000001.1"/>
</dbReference>
<keyword evidence="4" id="KW-1185">Reference proteome</keyword>
<dbReference type="SUPFAM" id="SSF54534">
    <property type="entry name" value="FKBP-like"/>
    <property type="match status" value="1"/>
</dbReference>
<sequence length="155" mass="16991">MSVAFRRESDDEHLEPKFELPIPPGPNLVTPRGQAQIRARVAELEAVLQGLSDEDAIKATRRDLRYWRNRQATIQLMKKPDNARVAFGSTVTFLLNGTERTVTIVGHDEADPATGLLSFSAPLSRALLGAEPGDTLDFANASDAIEVLSVRVLEI</sequence>